<protein>
    <recommendedName>
        <fullName evidence="1">DUF4283 domain-containing protein</fullName>
    </recommendedName>
</protein>
<proteinExistence type="predicted"/>
<organism evidence="2 3">
    <name type="scientific">Gossypium klotzschianum</name>
    <dbReference type="NCBI Taxonomy" id="34286"/>
    <lineage>
        <taxon>Eukaryota</taxon>
        <taxon>Viridiplantae</taxon>
        <taxon>Streptophyta</taxon>
        <taxon>Embryophyta</taxon>
        <taxon>Tracheophyta</taxon>
        <taxon>Spermatophyta</taxon>
        <taxon>Magnoliopsida</taxon>
        <taxon>eudicotyledons</taxon>
        <taxon>Gunneridae</taxon>
        <taxon>Pentapetalae</taxon>
        <taxon>rosids</taxon>
        <taxon>malvids</taxon>
        <taxon>Malvales</taxon>
        <taxon>Malvaceae</taxon>
        <taxon>Malvoideae</taxon>
        <taxon>Gossypium</taxon>
    </lineage>
</organism>
<comment type="caution">
    <text evidence="2">The sequence shown here is derived from an EMBL/GenBank/DDBJ whole genome shotgun (WGS) entry which is preliminary data.</text>
</comment>
<evidence type="ECO:0000259" key="1">
    <source>
        <dbReference type="Pfam" id="PF14111"/>
    </source>
</evidence>
<accession>A0A7J8W9K3</accession>
<dbReference type="Pfam" id="PF14111">
    <property type="entry name" value="DUF4283"/>
    <property type="match status" value="1"/>
</dbReference>
<dbReference type="InterPro" id="IPR025558">
    <property type="entry name" value="DUF4283"/>
</dbReference>
<name>A0A7J8W9K3_9ROSI</name>
<reference evidence="2 3" key="1">
    <citation type="journal article" date="2019" name="Genome Biol. Evol.">
        <title>Insights into the evolution of the New World diploid cottons (Gossypium, subgenus Houzingenia) based on genome sequencing.</title>
        <authorList>
            <person name="Grover C.E."/>
            <person name="Arick M.A. 2nd"/>
            <person name="Thrash A."/>
            <person name="Conover J.L."/>
            <person name="Sanders W.S."/>
            <person name="Peterson D.G."/>
            <person name="Frelichowski J.E."/>
            <person name="Scheffler J.A."/>
            <person name="Scheffler B.E."/>
            <person name="Wendel J.F."/>
        </authorList>
    </citation>
    <scope>NUCLEOTIDE SEQUENCE [LARGE SCALE GENOMIC DNA]</scope>
    <source>
        <strain evidence="2">57</strain>
        <tissue evidence="2">Leaf</tissue>
    </source>
</reference>
<keyword evidence="3" id="KW-1185">Reference proteome</keyword>
<dbReference type="EMBL" id="JABFAB010241872">
    <property type="protein sequence ID" value="MBA0671706.1"/>
    <property type="molecule type" value="Genomic_DNA"/>
</dbReference>
<evidence type="ECO:0000313" key="3">
    <source>
        <dbReference type="Proteomes" id="UP000593573"/>
    </source>
</evidence>
<feature type="domain" description="DUF4283" evidence="1">
    <location>
        <begin position="29"/>
        <end position="89"/>
    </location>
</feature>
<dbReference type="OrthoDB" id="10429170at2759"/>
<dbReference type="Proteomes" id="UP000593573">
    <property type="component" value="Unassembled WGS sequence"/>
</dbReference>
<sequence>MEDAMENLNLLDEEEEAFQENKGAVGCVHQLYLVGRCRDSVVHFPSLCNTMADLWHPLGGICITEIGEKRYLFQFFHKVDIDRVVAEGRRRNMAVSRWLREADGSTYSEENLAGVMHGNPLNVGKGLSRNSRGSGGILNPNLIHVGTVQIQGGGRTVKGRTGCMNALNANGEMDLDLDEENKPIKLFDGQKRQRIVESSRVLIEENVGSRSINVSASSDD</sequence>
<evidence type="ECO:0000313" key="2">
    <source>
        <dbReference type="EMBL" id="MBA0671706.1"/>
    </source>
</evidence>
<gene>
    <name evidence="2" type="ORF">Goklo_029705</name>
</gene>
<dbReference type="AlphaFoldDB" id="A0A7J8W9K3"/>